<dbReference type="InterPro" id="IPR014710">
    <property type="entry name" value="RmlC-like_jellyroll"/>
</dbReference>
<gene>
    <name evidence="2" type="ORF">SAMN05421769_0145</name>
</gene>
<feature type="domain" description="Cyclic nucleotide-binding" evidence="1">
    <location>
        <begin position="28"/>
        <end position="129"/>
    </location>
</feature>
<dbReference type="InterPro" id="IPR018490">
    <property type="entry name" value="cNMP-bd_dom_sf"/>
</dbReference>
<dbReference type="RefSeq" id="WP_074228095.1">
    <property type="nucleotide sequence ID" value="NZ_FSRQ01000001.1"/>
</dbReference>
<evidence type="ECO:0000259" key="1">
    <source>
        <dbReference type="PROSITE" id="PS50042"/>
    </source>
</evidence>
<dbReference type="CDD" id="cd00038">
    <property type="entry name" value="CAP_ED"/>
    <property type="match status" value="1"/>
</dbReference>
<organism evidence="2 3">
    <name type="scientific">Chryseobacterium scophthalmum</name>
    <dbReference type="NCBI Taxonomy" id="59733"/>
    <lineage>
        <taxon>Bacteria</taxon>
        <taxon>Pseudomonadati</taxon>
        <taxon>Bacteroidota</taxon>
        <taxon>Flavobacteriia</taxon>
        <taxon>Flavobacteriales</taxon>
        <taxon>Weeksellaceae</taxon>
        <taxon>Chryseobacterium group</taxon>
        <taxon>Chryseobacterium</taxon>
    </lineage>
</organism>
<dbReference type="Pfam" id="PF00027">
    <property type="entry name" value="cNMP_binding"/>
    <property type="match status" value="1"/>
</dbReference>
<keyword evidence="2" id="KW-0418">Kinase</keyword>
<sequence>MLRTNQTFLDFITKLYEKQERKEDVILKQFTKGERLLMQNDKSTKVMLMKEGIVKCYFSEENDKEFILEFLGKGEILGEIECIRNIPCLCNIEAMTDVSVYALSVPYFRELLKNNLELNALLVDAFAERIVNTSKRASFQQLYTVEHSLRKLFELQSKQDIQLSKEDLAAYLGISVRSLNRSLKNLAE</sequence>
<accession>A0A1N6EC07</accession>
<proteinExistence type="predicted"/>
<name>A0A1N6EC07_9FLAO</name>
<dbReference type="AlphaFoldDB" id="A0A1N6EC07"/>
<dbReference type="Proteomes" id="UP000184782">
    <property type="component" value="Unassembled WGS sequence"/>
</dbReference>
<dbReference type="GO" id="GO:0016301">
    <property type="term" value="F:kinase activity"/>
    <property type="evidence" value="ECO:0007669"/>
    <property type="project" value="UniProtKB-KW"/>
</dbReference>
<dbReference type="SUPFAM" id="SSF51206">
    <property type="entry name" value="cAMP-binding domain-like"/>
    <property type="match status" value="1"/>
</dbReference>
<reference evidence="3" key="1">
    <citation type="submission" date="2016-12" db="EMBL/GenBank/DDBJ databases">
        <authorList>
            <person name="Varghese N."/>
            <person name="Submissions S."/>
        </authorList>
    </citation>
    <scope>NUCLEOTIDE SEQUENCE [LARGE SCALE GENOMIC DNA]</scope>
    <source>
        <strain evidence="3">DSM 16779</strain>
    </source>
</reference>
<keyword evidence="3" id="KW-1185">Reference proteome</keyword>
<protein>
    <submittedName>
        <fullName evidence="2">cAMP-binding domain of CRP or a regulatory subunit of cAMP-dependent protein kinases</fullName>
    </submittedName>
</protein>
<dbReference type="EMBL" id="FSRQ01000001">
    <property type="protein sequence ID" value="SIN80575.1"/>
    <property type="molecule type" value="Genomic_DNA"/>
</dbReference>
<dbReference type="OrthoDB" id="5457083at2"/>
<dbReference type="Gene3D" id="2.60.120.10">
    <property type="entry name" value="Jelly Rolls"/>
    <property type="match status" value="1"/>
</dbReference>
<dbReference type="STRING" id="59733.SAMN05421769_0145"/>
<evidence type="ECO:0000313" key="2">
    <source>
        <dbReference type="EMBL" id="SIN80575.1"/>
    </source>
</evidence>
<dbReference type="InterPro" id="IPR000595">
    <property type="entry name" value="cNMP-bd_dom"/>
</dbReference>
<dbReference type="PROSITE" id="PS50042">
    <property type="entry name" value="CNMP_BINDING_3"/>
    <property type="match status" value="1"/>
</dbReference>
<keyword evidence="2" id="KW-0808">Transferase</keyword>
<evidence type="ECO:0000313" key="3">
    <source>
        <dbReference type="Proteomes" id="UP000184782"/>
    </source>
</evidence>